<feature type="domain" description="Histidine kinase" evidence="14">
    <location>
        <begin position="232"/>
        <end position="446"/>
    </location>
</feature>
<keyword evidence="5" id="KW-0808">Transferase</keyword>
<dbReference type="SUPFAM" id="SSF47384">
    <property type="entry name" value="Homodimeric domain of signal transducing histidine kinase"/>
    <property type="match status" value="1"/>
</dbReference>
<keyword evidence="12 13" id="KW-0472">Membrane</keyword>
<feature type="transmembrane region" description="Helical" evidence="13">
    <location>
        <begin position="156"/>
        <end position="175"/>
    </location>
</feature>
<evidence type="ECO:0000259" key="15">
    <source>
        <dbReference type="PROSITE" id="PS50885"/>
    </source>
</evidence>
<dbReference type="Gene3D" id="1.20.5.1040">
    <property type="entry name" value="Sensor protein qsec"/>
    <property type="match status" value="1"/>
</dbReference>
<dbReference type="InterPro" id="IPR013727">
    <property type="entry name" value="2CSK_N"/>
</dbReference>
<comment type="catalytic activity">
    <reaction evidence="1">
        <text>ATP + protein L-histidine = ADP + protein N-phospho-L-histidine.</text>
        <dbReference type="EC" id="2.7.13.3"/>
    </reaction>
</comment>
<dbReference type="InterPro" id="IPR036890">
    <property type="entry name" value="HATPase_C_sf"/>
</dbReference>
<evidence type="ECO:0000313" key="16">
    <source>
        <dbReference type="EMBL" id="TDK49704.1"/>
    </source>
</evidence>
<dbReference type="PANTHER" id="PTHR45436:SF14">
    <property type="entry name" value="SENSOR PROTEIN QSEC"/>
    <property type="match status" value="1"/>
</dbReference>
<dbReference type="AlphaFoldDB" id="A0A4R5VCA5"/>
<evidence type="ECO:0000313" key="17">
    <source>
        <dbReference type="Proteomes" id="UP000295301"/>
    </source>
</evidence>
<keyword evidence="17" id="KW-1185">Reference proteome</keyword>
<dbReference type="InterPro" id="IPR004358">
    <property type="entry name" value="Sig_transdc_His_kin-like_C"/>
</dbReference>
<gene>
    <name evidence="16" type="ORF">E1832_08935</name>
</gene>
<keyword evidence="4" id="KW-0597">Phosphoprotein</keyword>
<evidence type="ECO:0000256" key="1">
    <source>
        <dbReference type="ARBA" id="ARBA00000085"/>
    </source>
</evidence>
<keyword evidence="6 13" id="KW-0812">Transmembrane</keyword>
<dbReference type="Pfam" id="PF08521">
    <property type="entry name" value="2CSK_N"/>
    <property type="match status" value="1"/>
</dbReference>
<keyword evidence="10 13" id="KW-1133">Transmembrane helix</keyword>
<dbReference type="SMART" id="SM00388">
    <property type="entry name" value="HisKA"/>
    <property type="match status" value="1"/>
</dbReference>
<keyword evidence="9" id="KW-0067">ATP-binding</keyword>
<keyword evidence="8 16" id="KW-0418">Kinase</keyword>
<feature type="transmembrane region" description="Helical" evidence="13">
    <location>
        <begin position="9"/>
        <end position="30"/>
    </location>
</feature>
<name>A0A4R5VCA5_9RHOB</name>
<dbReference type="PANTHER" id="PTHR45436">
    <property type="entry name" value="SENSOR HISTIDINE KINASE YKOH"/>
    <property type="match status" value="1"/>
</dbReference>
<reference evidence="16 17" key="1">
    <citation type="submission" date="2019-03" db="EMBL/GenBank/DDBJ databases">
        <title>Ruegeria lutea sp. nov., a novel strain, isolated from marine sediment, the Masan Bay, South Korea.</title>
        <authorList>
            <person name="Kim J."/>
            <person name="Kim D.-Y."/>
            <person name="Lee S.-S."/>
        </authorList>
    </citation>
    <scope>NUCLEOTIDE SEQUENCE [LARGE SCALE GENOMIC DNA]</scope>
    <source>
        <strain evidence="16 17">318-1</strain>
    </source>
</reference>
<evidence type="ECO:0000256" key="2">
    <source>
        <dbReference type="ARBA" id="ARBA00004141"/>
    </source>
</evidence>
<evidence type="ECO:0000256" key="8">
    <source>
        <dbReference type="ARBA" id="ARBA00022777"/>
    </source>
</evidence>
<dbReference type="SUPFAM" id="SSF55874">
    <property type="entry name" value="ATPase domain of HSP90 chaperone/DNA topoisomerase II/histidine kinase"/>
    <property type="match status" value="1"/>
</dbReference>
<evidence type="ECO:0000256" key="13">
    <source>
        <dbReference type="SAM" id="Phobius"/>
    </source>
</evidence>
<dbReference type="GO" id="GO:0000155">
    <property type="term" value="F:phosphorelay sensor kinase activity"/>
    <property type="evidence" value="ECO:0007669"/>
    <property type="project" value="InterPro"/>
</dbReference>
<accession>A0A4R5VCA5</accession>
<dbReference type="InterPro" id="IPR005467">
    <property type="entry name" value="His_kinase_dom"/>
</dbReference>
<dbReference type="RefSeq" id="WP_133359393.1">
    <property type="nucleotide sequence ID" value="NZ_SMUV01000061.1"/>
</dbReference>
<keyword evidence="7" id="KW-0547">Nucleotide-binding</keyword>
<dbReference type="CDD" id="cd00075">
    <property type="entry name" value="HATPase"/>
    <property type="match status" value="1"/>
</dbReference>
<dbReference type="InterPro" id="IPR050428">
    <property type="entry name" value="TCS_sensor_his_kinase"/>
</dbReference>
<evidence type="ECO:0000256" key="7">
    <source>
        <dbReference type="ARBA" id="ARBA00022741"/>
    </source>
</evidence>
<evidence type="ECO:0000256" key="6">
    <source>
        <dbReference type="ARBA" id="ARBA00022692"/>
    </source>
</evidence>
<dbReference type="Proteomes" id="UP000295301">
    <property type="component" value="Unassembled WGS sequence"/>
</dbReference>
<dbReference type="PROSITE" id="PS50109">
    <property type="entry name" value="HIS_KIN"/>
    <property type="match status" value="1"/>
</dbReference>
<dbReference type="InterPro" id="IPR003661">
    <property type="entry name" value="HisK_dim/P_dom"/>
</dbReference>
<evidence type="ECO:0000256" key="3">
    <source>
        <dbReference type="ARBA" id="ARBA00012438"/>
    </source>
</evidence>
<dbReference type="CDD" id="cd00082">
    <property type="entry name" value="HisKA"/>
    <property type="match status" value="1"/>
</dbReference>
<comment type="caution">
    <text evidence="16">The sequence shown here is derived from an EMBL/GenBank/DDBJ whole genome shotgun (WGS) entry which is preliminary data.</text>
</comment>
<dbReference type="Pfam" id="PF00512">
    <property type="entry name" value="HisKA"/>
    <property type="match status" value="1"/>
</dbReference>
<dbReference type="Gene3D" id="1.10.287.130">
    <property type="match status" value="1"/>
</dbReference>
<dbReference type="SMART" id="SM00387">
    <property type="entry name" value="HATPase_c"/>
    <property type="match status" value="1"/>
</dbReference>
<dbReference type="EC" id="2.7.13.3" evidence="3"/>
<dbReference type="InterPro" id="IPR003660">
    <property type="entry name" value="HAMP_dom"/>
</dbReference>
<comment type="subcellular location">
    <subcellularLocation>
        <location evidence="2">Membrane</location>
        <topology evidence="2">Multi-pass membrane protein</topology>
    </subcellularLocation>
</comment>
<evidence type="ECO:0000259" key="14">
    <source>
        <dbReference type="PROSITE" id="PS50109"/>
    </source>
</evidence>
<evidence type="ECO:0000256" key="10">
    <source>
        <dbReference type="ARBA" id="ARBA00022989"/>
    </source>
</evidence>
<evidence type="ECO:0000256" key="11">
    <source>
        <dbReference type="ARBA" id="ARBA00023012"/>
    </source>
</evidence>
<evidence type="ECO:0000256" key="5">
    <source>
        <dbReference type="ARBA" id="ARBA00022679"/>
    </source>
</evidence>
<keyword evidence="11" id="KW-0902">Two-component regulatory system</keyword>
<evidence type="ECO:0000256" key="12">
    <source>
        <dbReference type="ARBA" id="ARBA00023136"/>
    </source>
</evidence>
<proteinExistence type="predicted"/>
<feature type="domain" description="HAMP" evidence="15">
    <location>
        <begin position="172"/>
        <end position="224"/>
    </location>
</feature>
<dbReference type="OrthoDB" id="913606at2"/>
<dbReference type="GO" id="GO:0005886">
    <property type="term" value="C:plasma membrane"/>
    <property type="evidence" value="ECO:0007669"/>
    <property type="project" value="TreeGrafter"/>
</dbReference>
<evidence type="ECO:0000256" key="9">
    <source>
        <dbReference type="ARBA" id="ARBA00022840"/>
    </source>
</evidence>
<dbReference type="GO" id="GO:0005524">
    <property type="term" value="F:ATP binding"/>
    <property type="evidence" value="ECO:0007669"/>
    <property type="project" value="UniProtKB-KW"/>
</dbReference>
<evidence type="ECO:0000256" key="4">
    <source>
        <dbReference type="ARBA" id="ARBA00022553"/>
    </source>
</evidence>
<dbReference type="EMBL" id="SMUV01000061">
    <property type="protein sequence ID" value="TDK49704.1"/>
    <property type="molecule type" value="Genomic_DNA"/>
</dbReference>
<dbReference type="InterPro" id="IPR036097">
    <property type="entry name" value="HisK_dim/P_sf"/>
</dbReference>
<dbReference type="Gene3D" id="3.30.565.10">
    <property type="entry name" value="Histidine kinase-like ATPase, C-terminal domain"/>
    <property type="match status" value="1"/>
</dbReference>
<dbReference type="Pfam" id="PF02518">
    <property type="entry name" value="HATPase_c"/>
    <property type="match status" value="1"/>
</dbReference>
<sequence length="446" mass="47722">MIRSLRQRLLVILGGSIIVAWLATALFSYLDTRQLIDEMLDTHLEQSADLLVVLLDRLPQGDLAKTLLHQTGADADRMIAFRVHAGAGGASADSVGSPTFPTESWQPGFHDATSADQVWRVFGTSDSAGRLVEVALRHDLKGKFADLVAVHILHPLWVAIPLLAGLIWLSVGWGLRPLRDITSAVERRSPDDMQPLGVGAAPNEIRPLLEALDRLFARIALLLDRERRFAADAAHELRTPLAAIKTHAQVARQERDPEKCAAALDGVIEGADRGTRLVEQLLVLSRVDQDGAAATKGPVNIADLVIECVAEAAPKAAAKNMDLGVADVSRDPAVVVGNADLLRILLRNLLDNAVRYTPAEGEVTVSVDVLDQSVILRVCDSGPGIPMGLRERVFDRFYRVAGSGQQGCGLGLSIVARIAGLHGGSVAFEDRAGKSGVTIMVTLPAA</sequence>
<protein>
    <recommendedName>
        <fullName evidence="3">histidine kinase</fullName>
        <ecNumber evidence="3">2.7.13.3</ecNumber>
    </recommendedName>
</protein>
<dbReference type="PRINTS" id="PR00344">
    <property type="entry name" value="BCTRLSENSOR"/>
</dbReference>
<organism evidence="16 17">
    <name type="scientific">Antarcticimicrobium luteum</name>
    <dbReference type="NCBI Taxonomy" id="2547397"/>
    <lineage>
        <taxon>Bacteria</taxon>
        <taxon>Pseudomonadati</taxon>
        <taxon>Pseudomonadota</taxon>
        <taxon>Alphaproteobacteria</taxon>
        <taxon>Rhodobacterales</taxon>
        <taxon>Paracoccaceae</taxon>
        <taxon>Antarcticimicrobium</taxon>
    </lineage>
</organism>
<dbReference type="PROSITE" id="PS50885">
    <property type="entry name" value="HAMP"/>
    <property type="match status" value="1"/>
</dbReference>
<dbReference type="InterPro" id="IPR003594">
    <property type="entry name" value="HATPase_dom"/>
</dbReference>